<dbReference type="EMBL" id="LROM01000071">
    <property type="protein sequence ID" value="OFA03930.1"/>
    <property type="molecule type" value="Genomic_DNA"/>
</dbReference>
<dbReference type="Pfam" id="PF07798">
    <property type="entry name" value="CCDC90-like"/>
    <property type="match status" value="1"/>
</dbReference>
<keyword evidence="2 6" id="KW-0812">Transmembrane</keyword>
<dbReference type="RefSeq" id="WP_070247444.1">
    <property type="nucleotide sequence ID" value="NZ_LROM01000071.1"/>
</dbReference>
<dbReference type="Proteomes" id="UP000175989">
    <property type="component" value="Unassembled WGS sequence"/>
</dbReference>
<sequence>MTTIPFDTLKMMERLESAGFTSAQAKVQAEVLAEVIGKECANVAERYSSKQDVAQELSGVKASIESLGTTLNLKIDRSAAEVKSELIRWVVSVGVLQMALIAALILKLTR</sequence>
<dbReference type="PATRIC" id="fig|762836.4.peg.1815"/>
<keyword evidence="4" id="KW-0175">Coiled coil</keyword>
<proteinExistence type="predicted"/>
<dbReference type="Gene3D" id="1.20.5.340">
    <property type="match status" value="1"/>
</dbReference>
<protein>
    <recommendedName>
        <fullName evidence="9">DUF1640 domain-containing protein</fullName>
    </recommendedName>
</protein>
<name>A0A1E7WVU9_9BURK</name>
<evidence type="ECO:0000256" key="1">
    <source>
        <dbReference type="ARBA" id="ARBA00004370"/>
    </source>
</evidence>
<feature type="transmembrane region" description="Helical" evidence="6">
    <location>
        <begin position="86"/>
        <end position="106"/>
    </location>
</feature>
<dbReference type="InterPro" id="IPR024461">
    <property type="entry name" value="CCDC90-like"/>
</dbReference>
<evidence type="ECO:0000313" key="7">
    <source>
        <dbReference type="EMBL" id="OFA03930.1"/>
    </source>
</evidence>
<evidence type="ECO:0008006" key="9">
    <source>
        <dbReference type="Google" id="ProtNLM"/>
    </source>
</evidence>
<comment type="caution">
    <text evidence="7">The sequence shown here is derived from an EMBL/GenBank/DDBJ whole genome shotgun (WGS) entry which is preliminary data.</text>
</comment>
<keyword evidence="5 6" id="KW-0472">Membrane</keyword>
<evidence type="ECO:0000256" key="5">
    <source>
        <dbReference type="ARBA" id="ARBA00023136"/>
    </source>
</evidence>
<evidence type="ECO:0000256" key="3">
    <source>
        <dbReference type="ARBA" id="ARBA00022989"/>
    </source>
</evidence>
<evidence type="ECO:0000313" key="8">
    <source>
        <dbReference type="Proteomes" id="UP000175989"/>
    </source>
</evidence>
<dbReference type="OrthoDB" id="9133087at2"/>
<accession>A0A1E7WVU9</accession>
<evidence type="ECO:0000256" key="6">
    <source>
        <dbReference type="SAM" id="Phobius"/>
    </source>
</evidence>
<comment type="subcellular location">
    <subcellularLocation>
        <location evidence="1">Membrane</location>
    </subcellularLocation>
</comment>
<organism evidence="7 8">
    <name type="scientific">Duganella phyllosphaerae</name>
    <dbReference type="NCBI Taxonomy" id="762836"/>
    <lineage>
        <taxon>Bacteria</taxon>
        <taxon>Pseudomonadati</taxon>
        <taxon>Pseudomonadota</taxon>
        <taxon>Betaproteobacteria</taxon>
        <taxon>Burkholderiales</taxon>
        <taxon>Oxalobacteraceae</taxon>
        <taxon>Telluria group</taxon>
        <taxon>Duganella</taxon>
    </lineage>
</organism>
<dbReference type="AlphaFoldDB" id="A0A1E7WVU9"/>
<evidence type="ECO:0000256" key="4">
    <source>
        <dbReference type="ARBA" id="ARBA00023054"/>
    </source>
</evidence>
<dbReference type="GO" id="GO:0016020">
    <property type="term" value="C:membrane"/>
    <property type="evidence" value="ECO:0007669"/>
    <property type="project" value="UniProtKB-SubCell"/>
</dbReference>
<keyword evidence="3 6" id="KW-1133">Transmembrane helix</keyword>
<gene>
    <name evidence="7" type="ORF">DUPY_17450</name>
</gene>
<evidence type="ECO:0000256" key="2">
    <source>
        <dbReference type="ARBA" id="ARBA00022692"/>
    </source>
</evidence>
<reference evidence="8" key="1">
    <citation type="journal article" date="2016" name="Front. Microbiol.">
        <title>Molecular Keys to the Janthinobacterium and Duganella spp. Interaction with the Plant Pathogen Fusarium graminearum.</title>
        <authorList>
            <person name="Haack F.S."/>
            <person name="Poehlein A."/>
            <person name="Kroger C."/>
            <person name="Voigt C.A."/>
            <person name="Piepenbring M."/>
            <person name="Bode H.B."/>
            <person name="Daniel R."/>
            <person name="Schafer W."/>
            <person name="Streit W.R."/>
        </authorList>
    </citation>
    <scope>NUCLEOTIDE SEQUENCE [LARGE SCALE GENOMIC DNA]</scope>
    <source>
        <strain evidence="8">T54</strain>
    </source>
</reference>
<keyword evidence="8" id="KW-1185">Reference proteome</keyword>